<dbReference type="OrthoDB" id="9763993at2"/>
<keyword evidence="10 12" id="KW-0456">Lyase</keyword>
<dbReference type="RefSeq" id="WP_146453970.1">
    <property type="nucleotide sequence ID" value="NZ_SJPW01000001.1"/>
</dbReference>
<evidence type="ECO:0000256" key="2">
    <source>
        <dbReference type="ARBA" id="ARBA00022485"/>
    </source>
</evidence>
<dbReference type="SUPFAM" id="SSF102114">
    <property type="entry name" value="Radical SAM enzymes"/>
    <property type="match status" value="1"/>
</dbReference>
<dbReference type="CDD" id="cd21117">
    <property type="entry name" value="Twitch_MoaA"/>
    <property type="match status" value="1"/>
</dbReference>
<comment type="function">
    <text evidence="12">Catalyzes the cyclization of GTP to (8S)-3',8-cyclo-7,8-dihydroguanosine 5'-triphosphate.</text>
</comment>
<dbReference type="Pfam" id="PF06463">
    <property type="entry name" value="Mob_synth_C"/>
    <property type="match status" value="1"/>
</dbReference>
<keyword evidence="3 12" id="KW-0949">S-adenosyl-L-methionine</keyword>
<keyword evidence="5 12" id="KW-0547">Nucleotide-binding</keyword>
<evidence type="ECO:0000256" key="8">
    <source>
        <dbReference type="ARBA" id="ARBA00023134"/>
    </source>
</evidence>
<feature type="binding site" evidence="12">
    <location>
        <position position="126"/>
    </location>
    <ligand>
        <name>S-adenosyl-L-methionine</name>
        <dbReference type="ChEBI" id="CHEBI:59789"/>
    </ligand>
</feature>
<keyword evidence="7 12" id="KW-0411">Iron-sulfur</keyword>
<dbReference type="PANTHER" id="PTHR22960:SF0">
    <property type="entry name" value="MOLYBDENUM COFACTOR BIOSYNTHESIS PROTEIN 1"/>
    <property type="match status" value="1"/>
</dbReference>
<dbReference type="InterPro" id="IPR010505">
    <property type="entry name" value="MoaA_twitch"/>
</dbReference>
<comment type="caution">
    <text evidence="15">The sequence shown here is derived from an EMBL/GenBank/DDBJ whole genome shotgun (WGS) entry which is preliminary data.</text>
</comment>
<evidence type="ECO:0000256" key="11">
    <source>
        <dbReference type="ARBA" id="ARBA00048697"/>
    </source>
</evidence>
<proteinExistence type="inferred from homology"/>
<dbReference type="NCBIfam" id="NF001199">
    <property type="entry name" value="PRK00164.2-1"/>
    <property type="match status" value="1"/>
</dbReference>
<dbReference type="GO" id="GO:0046872">
    <property type="term" value="F:metal ion binding"/>
    <property type="evidence" value="ECO:0007669"/>
    <property type="project" value="UniProtKB-KW"/>
</dbReference>
<evidence type="ECO:0000256" key="3">
    <source>
        <dbReference type="ARBA" id="ARBA00022691"/>
    </source>
</evidence>
<keyword evidence="2 12" id="KW-0004">4Fe-4S</keyword>
<feature type="binding site" evidence="12">
    <location>
        <position position="261"/>
    </location>
    <ligand>
        <name>[4Fe-4S] cluster</name>
        <dbReference type="ChEBI" id="CHEBI:49883"/>
        <label>2</label>
        <note>4Fe-4S-substrate</note>
    </ligand>
</feature>
<keyword evidence="9 12" id="KW-0501">Molybdenum cofactor biosynthesis</keyword>
<organism evidence="15 16">
    <name type="scientific">Rubripirellula tenax</name>
    <dbReference type="NCBI Taxonomy" id="2528015"/>
    <lineage>
        <taxon>Bacteria</taxon>
        <taxon>Pseudomonadati</taxon>
        <taxon>Planctomycetota</taxon>
        <taxon>Planctomycetia</taxon>
        <taxon>Pirellulales</taxon>
        <taxon>Pirellulaceae</taxon>
        <taxon>Rubripirellula</taxon>
    </lineage>
</organism>
<dbReference type="CDD" id="cd01335">
    <property type="entry name" value="Radical_SAM"/>
    <property type="match status" value="1"/>
</dbReference>
<dbReference type="InterPro" id="IPR013483">
    <property type="entry name" value="MoaA"/>
</dbReference>
<feature type="binding site" evidence="12">
    <location>
        <begin position="266"/>
        <end position="268"/>
    </location>
    <ligand>
        <name>GTP</name>
        <dbReference type="ChEBI" id="CHEBI:37565"/>
    </ligand>
</feature>
<evidence type="ECO:0000256" key="4">
    <source>
        <dbReference type="ARBA" id="ARBA00022723"/>
    </source>
</evidence>
<feature type="binding site" evidence="12">
    <location>
        <position position="75"/>
    </location>
    <ligand>
        <name>S-adenosyl-L-methionine</name>
        <dbReference type="ChEBI" id="CHEBI:59789"/>
    </ligand>
</feature>
<dbReference type="InterPro" id="IPR040064">
    <property type="entry name" value="MoaA-like"/>
</dbReference>
<dbReference type="InterPro" id="IPR006638">
    <property type="entry name" value="Elp3/MiaA/NifB-like_rSAM"/>
</dbReference>
<dbReference type="PROSITE" id="PS51918">
    <property type="entry name" value="RADICAL_SAM"/>
    <property type="match status" value="1"/>
</dbReference>
<dbReference type="SFLD" id="SFLDG01383">
    <property type="entry name" value="cyclic_pyranopterin_phosphate"/>
    <property type="match status" value="1"/>
</dbReference>
<evidence type="ECO:0000256" key="10">
    <source>
        <dbReference type="ARBA" id="ARBA00023239"/>
    </source>
</evidence>
<evidence type="ECO:0000256" key="7">
    <source>
        <dbReference type="ARBA" id="ARBA00023014"/>
    </source>
</evidence>
<dbReference type="GO" id="GO:0061799">
    <property type="term" value="F:cyclic pyranopterin monophosphate synthase activity"/>
    <property type="evidence" value="ECO:0007669"/>
    <property type="project" value="TreeGrafter"/>
</dbReference>
<feature type="binding site" evidence="12">
    <location>
        <position position="31"/>
    </location>
    <ligand>
        <name>[4Fe-4S] cluster</name>
        <dbReference type="ChEBI" id="CHEBI:49883"/>
        <label>1</label>
        <note>4Fe-4S-S-AdoMet</note>
    </ligand>
</feature>
<keyword evidence="16" id="KW-1185">Reference proteome</keyword>
<feature type="binding site" evidence="12">
    <location>
        <position position="102"/>
    </location>
    <ligand>
        <name>GTP</name>
        <dbReference type="ChEBI" id="CHEBI:37565"/>
    </ligand>
</feature>
<dbReference type="SFLD" id="SFLDG01067">
    <property type="entry name" value="SPASM/twitch_domain_containing"/>
    <property type="match status" value="1"/>
</dbReference>
<evidence type="ECO:0000256" key="12">
    <source>
        <dbReference type="HAMAP-Rule" id="MF_01225"/>
    </source>
</evidence>
<comment type="cofactor">
    <cofactor evidence="12">
        <name>[4Fe-4S] cluster</name>
        <dbReference type="ChEBI" id="CHEBI:49883"/>
    </cofactor>
    <text evidence="12">Binds 2 [4Fe-4S] clusters. Binds 1 [4Fe-4S] cluster coordinated with 3 cysteines and an exchangeable S-adenosyl-L-methionine and 1 [4Fe-4S] cluster coordinated with 3 cysteines and the GTP-derived substrate.</text>
</comment>
<dbReference type="Gene3D" id="3.20.20.70">
    <property type="entry name" value="Aldolase class I"/>
    <property type="match status" value="1"/>
</dbReference>
<dbReference type="HAMAP" id="MF_01225_B">
    <property type="entry name" value="MoaA_B"/>
    <property type="match status" value="1"/>
</dbReference>
<feature type="binding site" evidence="12">
    <location>
        <position position="278"/>
    </location>
    <ligand>
        <name>[4Fe-4S] cluster</name>
        <dbReference type="ChEBI" id="CHEBI:49883"/>
        <label>2</label>
        <note>4Fe-4S-substrate</note>
    </ligand>
</feature>
<evidence type="ECO:0000256" key="13">
    <source>
        <dbReference type="SAM" id="MobiDB-lite"/>
    </source>
</evidence>
<evidence type="ECO:0000256" key="9">
    <source>
        <dbReference type="ARBA" id="ARBA00023150"/>
    </source>
</evidence>
<dbReference type="AlphaFoldDB" id="A0A5C6FFU6"/>
<keyword evidence="6 12" id="KW-0408">Iron</keyword>
<feature type="region of interest" description="Disordered" evidence="13">
    <location>
        <begin position="315"/>
        <end position="334"/>
    </location>
</feature>
<feature type="binding site" evidence="12">
    <location>
        <position position="197"/>
    </location>
    <ligand>
        <name>S-adenosyl-L-methionine</name>
        <dbReference type="ChEBI" id="CHEBI:59789"/>
    </ligand>
</feature>
<dbReference type="InterPro" id="IPR000385">
    <property type="entry name" value="MoaA_NifB_PqqE_Fe-S-bd_CS"/>
</dbReference>
<feature type="binding site" evidence="12">
    <location>
        <position position="71"/>
    </location>
    <ligand>
        <name>GTP</name>
        <dbReference type="ChEBI" id="CHEBI:37565"/>
    </ligand>
</feature>
<gene>
    <name evidence="15" type="primary">moaA_1</name>
    <name evidence="12" type="synonym">moaA</name>
    <name evidence="15" type="ORF">Poly51_05630</name>
</gene>
<evidence type="ECO:0000313" key="16">
    <source>
        <dbReference type="Proteomes" id="UP000318288"/>
    </source>
</evidence>
<dbReference type="EC" id="4.1.99.22" evidence="1 12"/>
<feature type="domain" description="Radical SAM core" evidence="14">
    <location>
        <begin position="11"/>
        <end position="226"/>
    </location>
</feature>
<dbReference type="GO" id="GO:0005525">
    <property type="term" value="F:GTP binding"/>
    <property type="evidence" value="ECO:0007669"/>
    <property type="project" value="UniProtKB-UniRule"/>
</dbReference>
<dbReference type="InterPro" id="IPR050105">
    <property type="entry name" value="MoCo_biosynth_MoaA/MoaC"/>
</dbReference>
<name>A0A5C6FFU6_9BACT</name>
<sequence>MIGPDSPLIDRFGRVHDSVRISVTDRCNIRCFYCMPEFDAQFVAKDRLLTFEEIHRLSKLLVSRAGIRDIRITGGEPLVRRELSSLIAMLSAIDGLEDLSMTTNGILLADQAADLRAAGLRRLNISLDTLDAETFRKIARRDGLDKTIEGIDAAIAAGFDSVKLNALAIAGITESEVGRLVRFAIDRGVTMRFIEFMPLDSDKAWTHERVLSGDRLLAILEKEFGSVTESPRANASQPAEDFTVGGGGRVGIIRSVTAPFCGACNRIRITADGSVRNCLFANDETPLRDRMRSGATDDELLAQVQASVMSKKAAHGIDEDGFQPPDRPMYAIGG</sequence>
<comment type="catalytic activity">
    <reaction evidence="11 12">
        <text>GTP + AH2 + S-adenosyl-L-methionine = (8S)-3',8-cyclo-7,8-dihydroguanosine 5'-triphosphate + 5'-deoxyadenosine + L-methionine + A + H(+)</text>
        <dbReference type="Rhea" id="RHEA:49576"/>
        <dbReference type="ChEBI" id="CHEBI:13193"/>
        <dbReference type="ChEBI" id="CHEBI:15378"/>
        <dbReference type="ChEBI" id="CHEBI:17319"/>
        <dbReference type="ChEBI" id="CHEBI:17499"/>
        <dbReference type="ChEBI" id="CHEBI:37565"/>
        <dbReference type="ChEBI" id="CHEBI:57844"/>
        <dbReference type="ChEBI" id="CHEBI:59789"/>
        <dbReference type="ChEBI" id="CHEBI:131766"/>
        <dbReference type="EC" id="4.1.99.22"/>
    </reaction>
</comment>
<dbReference type="GO" id="GO:0006777">
    <property type="term" value="P:Mo-molybdopterin cofactor biosynthetic process"/>
    <property type="evidence" value="ECO:0007669"/>
    <property type="project" value="UniProtKB-UniRule"/>
</dbReference>
<dbReference type="SFLD" id="SFLDS00029">
    <property type="entry name" value="Radical_SAM"/>
    <property type="match status" value="1"/>
</dbReference>
<dbReference type="PROSITE" id="PS01305">
    <property type="entry name" value="MOAA_NIFB_PQQE"/>
    <property type="match status" value="1"/>
</dbReference>
<dbReference type="InterPro" id="IPR007197">
    <property type="entry name" value="rSAM"/>
</dbReference>
<feature type="binding site" evidence="12">
    <location>
        <position position="27"/>
    </location>
    <ligand>
        <name>[4Fe-4S] cluster</name>
        <dbReference type="ChEBI" id="CHEBI:49883"/>
        <label>1</label>
        <note>4Fe-4S-S-AdoMet</note>
    </ligand>
</feature>
<dbReference type="PANTHER" id="PTHR22960">
    <property type="entry name" value="MOLYBDOPTERIN COFACTOR SYNTHESIS PROTEIN A"/>
    <property type="match status" value="1"/>
</dbReference>
<dbReference type="NCBIfam" id="TIGR02666">
    <property type="entry name" value="moaA"/>
    <property type="match status" value="1"/>
</dbReference>
<dbReference type="Proteomes" id="UP000318288">
    <property type="component" value="Unassembled WGS sequence"/>
</dbReference>
<evidence type="ECO:0000256" key="1">
    <source>
        <dbReference type="ARBA" id="ARBA00012167"/>
    </source>
</evidence>
<feature type="binding site" evidence="12">
    <location>
        <position position="20"/>
    </location>
    <ligand>
        <name>GTP</name>
        <dbReference type="ChEBI" id="CHEBI:37565"/>
    </ligand>
</feature>
<dbReference type="InterPro" id="IPR058240">
    <property type="entry name" value="rSAM_sf"/>
</dbReference>
<evidence type="ECO:0000256" key="6">
    <source>
        <dbReference type="ARBA" id="ARBA00023004"/>
    </source>
</evidence>
<accession>A0A5C6FFU6</accession>
<comment type="subunit">
    <text evidence="12">Monomer and homodimer.</text>
</comment>
<feature type="binding site" evidence="12">
    <location>
        <position position="33"/>
    </location>
    <ligand>
        <name>S-adenosyl-L-methionine</name>
        <dbReference type="ChEBI" id="CHEBI:59789"/>
    </ligand>
</feature>
<dbReference type="InterPro" id="IPR013785">
    <property type="entry name" value="Aldolase_TIM"/>
</dbReference>
<feature type="binding site" evidence="12">
    <location>
        <position position="264"/>
    </location>
    <ligand>
        <name>[4Fe-4S] cluster</name>
        <dbReference type="ChEBI" id="CHEBI:49883"/>
        <label>2</label>
        <note>4Fe-4S-substrate</note>
    </ligand>
</feature>
<keyword evidence="4 12" id="KW-0479">Metal-binding</keyword>
<dbReference type="GO" id="GO:1904047">
    <property type="term" value="F:S-adenosyl-L-methionine binding"/>
    <property type="evidence" value="ECO:0007669"/>
    <property type="project" value="UniProtKB-UniRule"/>
</dbReference>
<comment type="pathway">
    <text evidence="12">Cofactor biosynthesis; molybdopterin biosynthesis.</text>
</comment>
<dbReference type="Pfam" id="PF04055">
    <property type="entry name" value="Radical_SAM"/>
    <property type="match status" value="1"/>
</dbReference>
<protein>
    <recommendedName>
        <fullName evidence="1 12">GTP 3',8-cyclase</fullName>
        <ecNumber evidence="1 12">4.1.99.22</ecNumber>
    </recommendedName>
    <alternativeName>
        <fullName evidence="12">Molybdenum cofactor biosynthesis protein A</fullName>
    </alternativeName>
</protein>
<evidence type="ECO:0000256" key="5">
    <source>
        <dbReference type="ARBA" id="ARBA00022741"/>
    </source>
</evidence>
<dbReference type="UniPathway" id="UPA00344"/>
<dbReference type="SFLD" id="SFLDG01386">
    <property type="entry name" value="main_SPASM_domain-containing"/>
    <property type="match status" value="1"/>
</dbReference>
<dbReference type="GO" id="GO:0061798">
    <property type="term" value="F:GTP 3',8'-cyclase activity"/>
    <property type="evidence" value="ECO:0007669"/>
    <property type="project" value="UniProtKB-UniRule"/>
</dbReference>
<feature type="binding site" evidence="12">
    <location>
        <position position="34"/>
    </location>
    <ligand>
        <name>[4Fe-4S] cluster</name>
        <dbReference type="ChEBI" id="CHEBI:49883"/>
        <label>1</label>
        <note>4Fe-4S-S-AdoMet</note>
    </ligand>
</feature>
<dbReference type="SMART" id="SM00729">
    <property type="entry name" value="Elp3"/>
    <property type="match status" value="1"/>
</dbReference>
<keyword evidence="8 12" id="KW-0342">GTP-binding</keyword>
<dbReference type="EMBL" id="SJPW01000001">
    <property type="protein sequence ID" value="TWU60288.1"/>
    <property type="molecule type" value="Genomic_DNA"/>
</dbReference>
<dbReference type="GO" id="GO:0051539">
    <property type="term" value="F:4 iron, 4 sulfur cluster binding"/>
    <property type="evidence" value="ECO:0007669"/>
    <property type="project" value="UniProtKB-UniRule"/>
</dbReference>
<comment type="similarity">
    <text evidence="12">Belongs to the radical SAM superfamily. MoaA family.</text>
</comment>
<evidence type="ECO:0000259" key="14">
    <source>
        <dbReference type="PROSITE" id="PS51918"/>
    </source>
</evidence>
<reference evidence="15 16" key="1">
    <citation type="submission" date="2019-02" db="EMBL/GenBank/DDBJ databases">
        <title>Deep-cultivation of Planctomycetes and their phenomic and genomic characterization uncovers novel biology.</title>
        <authorList>
            <person name="Wiegand S."/>
            <person name="Jogler M."/>
            <person name="Boedeker C."/>
            <person name="Pinto D."/>
            <person name="Vollmers J."/>
            <person name="Rivas-Marin E."/>
            <person name="Kohn T."/>
            <person name="Peeters S.H."/>
            <person name="Heuer A."/>
            <person name="Rast P."/>
            <person name="Oberbeckmann S."/>
            <person name="Bunk B."/>
            <person name="Jeske O."/>
            <person name="Meyerdierks A."/>
            <person name="Storesund J.E."/>
            <person name="Kallscheuer N."/>
            <person name="Luecker S."/>
            <person name="Lage O.M."/>
            <person name="Pohl T."/>
            <person name="Merkel B.J."/>
            <person name="Hornburger P."/>
            <person name="Mueller R.-W."/>
            <person name="Bruemmer F."/>
            <person name="Labrenz M."/>
            <person name="Spormann A.M."/>
            <person name="Op Den Camp H."/>
            <person name="Overmann J."/>
            <person name="Amann R."/>
            <person name="Jetten M.S.M."/>
            <person name="Mascher T."/>
            <person name="Medema M.H."/>
            <person name="Devos D.P."/>
            <person name="Kaster A.-K."/>
            <person name="Ovreas L."/>
            <person name="Rohde M."/>
            <person name="Galperin M.Y."/>
            <person name="Jogler C."/>
        </authorList>
    </citation>
    <scope>NUCLEOTIDE SEQUENCE [LARGE SCALE GENOMIC DNA]</scope>
    <source>
        <strain evidence="15 16">Poly51</strain>
    </source>
</reference>
<feature type="binding site" evidence="12">
    <location>
        <position position="163"/>
    </location>
    <ligand>
        <name>GTP</name>
        <dbReference type="ChEBI" id="CHEBI:37565"/>
    </ligand>
</feature>
<evidence type="ECO:0000313" key="15">
    <source>
        <dbReference type="EMBL" id="TWU60288.1"/>
    </source>
</evidence>